<reference evidence="3" key="1">
    <citation type="journal article" date="2019" name="Int. J. Syst. Evol. Microbiol.">
        <title>The Global Catalogue of Microorganisms (GCM) 10K type strain sequencing project: providing services to taxonomists for standard genome sequencing and annotation.</title>
        <authorList>
            <consortium name="The Broad Institute Genomics Platform"/>
            <consortium name="The Broad Institute Genome Sequencing Center for Infectious Disease"/>
            <person name="Wu L."/>
            <person name="Ma J."/>
        </authorList>
    </citation>
    <scope>NUCLEOTIDE SEQUENCE [LARGE SCALE GENOMIC DNA]</scope>
    <source>
        <strain evidence="3">YJ-61-S</strain>
    </source>
</reference>
<protein>
    <submittedName>
        <fullName evidence="2">Gliding motility lipoprotein GldB</fullName>
    </submittedName>
</protein>
<accession>A0ABV9HRS1</accession>
<dbReference type="Pfam" id="PF25594">
    <property type="entry name" value="GldB_lipo"/>
    <property type="match status" value="1"/>
</dbReference>
<evidence type="ECO:0000313" key="2">
    <source>
        <dbReference type="EMBL" id="MFC4632867.1"/>
    </source>
</evidence>
<dbReference type="RefSeq" id="WP_379977029.1">
    <property type="nucleotide sequence ID" value="NZ_JBHSFV010000001.1"/>
</dbReference>
<dbReference type="PROSITE" id="PS51257">
    <property type="entry name" value="PROKAR_LIPOPROTEIN"/>
    <property type="match status" value="1"/>
</dbReference>
<evidence type="ECO:0000256" key="1">
    <source>
        <dbReference type="SAM" id="SignalP"/>
    </source>
</evidence>
<dbReference type="Proteomes" id="UP001596043">
    <property type="component" value="Unassembled WGS sequence"/>
</dbReference>
<feature type="chain" id="PRO_5046949832" evidence="1">
    <location>
        <begin position="19"/>
        <end position="315"/>
    </location>
</feature>
<evidence type="ECO:0000313" key="3">
    <source>
        <dbReference type="Proteomes" id="UP001596043"/>
    </source>
</evidence>
<gene>
    <name evidence="2" type="primary">gldB</name>
    <name evidence="2" type="ORF">ACFO3O_03055</name>
</gene>
<name>A0ABV9HRS1_9FLAO</name>
<keyword evidence="1" id="KW-0732">Signal</keyword>
<keyword evidence="3" id="KW-1185">Reference proteome</keyword>
<organism evidence="2 3">
    <name type="scientific">Dokdonia ponticola</name>
    <dbReference type="NCBI Taxonomy" id="2041041"/>
    <lineage>
        <taxon>Bacteria</taxon>
        <taxon>Pseudomonadati</taxon>
        <taxon>Bacteroidota</taxon>
        <taxon>Flavobacteriia</taxon>
        <taxon>Flavobacteriales</taxon>
        <taxon>Flavobacteriaceae</taxon>
        <taxon>Dokdonia</taxon>
    </lineage>
</organism>
<comment type="caution">
    <text evidence="2">The sequence shown here is derived from an EMBL/GenBank/DDBJ whole genome shotgun (WGS) entry which is preliminary data.</text>
</comment>
<dbReference type="NCBIfam" id="TIGR03514">
    <property type="entry name" value="GldB_lipo"/>
    <property type="match status" value="1"/>
</dbReference>
<sequence length="315" mass="36925">MKKILGIALILLAFMACKNDKQLNPEIEAISVAISIDRFDRQFANTTPAKLPDLKSKYPYLFSKQYSDEFWEAKLSDTLQKELEREVDIAFKDSDQIEEDLKVLYKHIQYYFPETSVPKVITIITEVREKVVLTDTLLLIGLDNYLGKDHYFYQDIQRYKAKNFRKEQIDVDVASAFAKAKVTRPQTNTFLAQMIYEGKQLYLMEKLLSQKPIHEVFSYTPEEYRFAQENEVNIWEYFVSNKNVYSTDRKLLSRFIDPAPFSKFQLSFDNDTPGRIGRYIGYKIVASYMNENDIALKTMLLQDAETIFNNAKYKP</sequence>
<dbReference type="EMBL" id="JBHSFV010000001">
    <property type="protein sequence ID" value="MFC4632867.1"/>
    <property type="molecule type" value="Genomic_DNA"/>
</dbReference>
<proteinExistence type="predicted"/>
<dbReference type="InterPro" id="IPR019853">
    <property type="entry name" value="GldB-like"/>
</dbReference>
<keyword evidence="2" id="KW-0449">Lipoprotein</keyword>
<feature type="signal peptide" evidence="1">
    <location>
        <begin position="1"/>
        <end position="18"/>
    </location>
</feature>